<accession>A0A2S6IGM4</accession>
<organism evidence="3 4">
    <name type="scientific">Nonlabens xylanidelens</name>
    <dbReference type="NCBI Taxonomy" id="191564"/>
    <lineage>
        <taxon>Bacteria</taxon>
        <taxon>Pseudomonadati</taxon>
        <taxon>Bacteroidota</taxon>
        <taxon>Flavobacteriia</taxon>
        <taxon>Flavobacteriales</taxon>
        <taxon>Flavobacteriaceae</taxon>
        <taxon>Nonlabens</taxon>
    </lineage>
</organism>
<feature type="transmembrane region" description="Helical" evidence="2">
    <location>
        <begin position="156"/>
        <end position="177"/>
    </location>
</feature>
<keyword evidence="2" id="KW-1133">Transmembrane helix</keyword>
<evidence type="ECO:0000256" key="1">
    <source>
        <dbReference type="SAM" id="MobiDB-lite"/>
    </source>
</evidence>
<proteinExistence type="predicted"/>
<dbReference type="Proteomes" id="UP000239002">
    <property type="component" value="Unassembled WGS sequence"/>
</dbReference>
<dbReference type="EMBL" id="PTJE01000007">
    <property type="protein sequence ID" value="PPK93363.1"/>
    <property type="molecule type" value="Genomic_DNA"/>
</dbReference>
<evidence type="ECO:0000313" key="4">
    <source>
        <dbReference type="Proteomes" id="UP000239002"/>
    </source>
</evidence>
<sequence length="207" mass="24036">MNKYFYHDGFREFGPFTPQELLDKNIRPDYKLRLDGTSELKPAREVIEVANLFKQKQNTQQQPYQNTTHIPQQPNSVSNNQQAAPQTFERDLSFEQQSYQGTQNNSSNQINYTAAPQSVGWRPKLLLAIISFWLFDNLLDWLFTSLSIEFWHGPGQAIRIFINILFAFIPLLLAICIKKSSLRIIAIVFAVIIVISQLVRQVYWLVN</sequence>
<comment type="caution">
    <text evidence="3">The sequence shown here is derived from an EMBL/GenBank/DDBJ whole genome shotgun (WGS) entry which is preliminary data.</text>
</comment>
<gene>
    <name evidence="3" type="ORF">LY01_02651</name>
</gene>
<keyword evidence="2" id="KW-0812">Transmembrane</keyword>
<dbReference type="OrthoDB" id="9815705at2"/>
<evidence type="ECO:0000256" key="2">
    <source>
        <dbReference type="SAM" id="Phobius"/>
    </source>
</evidence>
<evidence type="ECO:0000313" key="3">
    <source>
        <dbReference type="EMBL" id="PPK93363.1"/>
    </source>
</evidence>
<name>A0A2S6IGM4_9FLAO</name>
<reference evidence="3 4" key="1">
    <citation type="submission" date="2018-02" db="EMBL/GenBank/DDBJ databases">
        <title>Genomic Encyclopedia of Archaeal and Bacterial Type Strains, Phase II (KMG-II): from individual species to whole genera.</title>
        <authorList>
            <person name="Goeker M."/>
        </authorList>
    </citation>
    <scope>NUCLEOTIDE SEQUENCE [LARGE SCALE GENOMIC DNA]</scope>
    <source>
        <strain evidence="3 4">DSM 16809</strain>
    </source>
</reference>
<keyword evidence="2" id="KW-0472">Membrane</keyword>
<protein>
    <recommendedName>
        <fullName evidence="5">GYF domain-containing protein</fullName>
    </recommendedName>
</protein>
<feature type="region of interest" description="Disordered" evidence="1">
    <location>
        <begin position="57"/>
        <end position="82"/>
    </location>
</feature>
<evidence type="ECO:0008006" key="5">
    <source>
        <dbReference type="Google" id="ProtNLM"/>
    </source>
</evidence>
<dbReference type="RefSeq" id="WP_104516340.1">
    <property type="nucleotide sequence ID" value="NZ_MQVW01000002.1"/>
</dbReference>
<keyword evidence="4" id="KW-1185">Reference proteome</keyword>
<feature type="transmembrane region" description="Helical" evidence="2">
    <location>
        <begin position="184"/>
        <end position="206"/>
    </location>
</feature>
<dbReference type="AlphaFoldDB" id="A0A2S6IGM4"/>